<evidence type="ECO:0000256" key="5">
    <source>
        <dbReference type="ARBA" id="ARBA00023315"/>
    </source>
</evidence>
<dbReference type="SUPFAM" id="SSF51230">
    <property type="entry name" value="Single hybrid motif"/>
    <property type="match status" value="1"/>
</dbReference>
<keyword evidence="3 6" id="KW-0808">Transferase</keyword>
<dbReference type="FunFam" id="3.30.559.10:FF:000007">
    <property type="entry name" value="Dihydrolipoamide acetyltransferase component of pyruvate dehydrogenase complex"/>
    <property type="match status" value="1"/>
</dbReference>
<keyword evidence="4 6" id="KW-0450">Lipoyl</keyword>
<evidence type="ECO:0000256" key="3">
    <source>
        <dbReference type="ARBA" id="ARBA00022679"/>
    </source>
</evidence>
<sequence>MKDFRLPDPGEGLVEADIVSWRVAVGDEVKVNDVLLEIETSKSLVELPSPYAGTVVKFLVEEGQTVEVGTPIITIDDGEDEAPEGSGPNLVGYGSTGRGPKRRPRREKDPSPEHELIQQSLDYTGPVGRRSDDVTPFEPEANRWQAGEPLPSPGVPERVDSGADRPKAKPPVRKYARERGVDLAEVSPTGPDGTITREDIDRALTNPGTGKETRIPVKGVRKATADAMVKSFYSAPHASEWITFDVSNTMELVEQLKARREFRDVRVTPLLVYIRAICLTLKKHPELNATWDEKNREIVQHGQVNMGIAAATPRGLMVPNIKGAEQLTLLELAQQVTDLVATARAGKLQPRDYAHGTITLTNVGVFGVDSGTAILNPDETVIVAMGSIERRPWVVGTGADERIEPRWVTTVSMTFDHRVIDGEQASLFLKDLAGLLRDPALAMIY</sequence>
<dbReference type="GO" id="GO:0005737">
    <property type="term" value="C:cytoplasm"/>
    <property type="evidence" value="ECO:0007669"/>
    <property type="project" value="TreeGrafter"/>
</dbReference>
<dbReference type="GO" id="GO:0016407">
    <property type="term" value="F:acetyltransferase activity"/>
    <property type="evidence" value="ECO:0007669"/>
    <property type="project" value="TreeGrafter"/>
</dbReference>
<dbReference type="SUPFAM" id="SSF52777">
    <property type="entry name" value="CoA-dependent acyltransferases"/>
    <property type="match status" value="1"/>
</dbReference>
<dbReference type="PROSITE" id="PS50968">
    <property type="entry name" value="BIOTINYL_LIPOYL"/>
    <property type="match status" value="1"/>
</dbReference>
<dbReference type="PROSITE" id="PS51826">
    <property type="entry name" value="PSBD"/>
    <property type="match status" value="1"/>
</dbReference>
<dbReference type="InterPro" id="IPR023213">
    <property type="entry name" value="CAT-like_dom_sf"/>
</dbReference>
<proteinExistence type="inferred from homology"/>
<feature type="compositionally biased region" description="Basic and acidic residues" evidence="7">
    <location>
        <begin position="157"/>
        <end position="167"/>
    </location>
</feature>
<dbReference type="Gene3D" id="3.30.559.10">
    <property type="entry name" value="Chloramphenicol acetyltransferase-like domain"/>
    <property type="match status" value="1"/>
</dbReference>
<dbReference type="SUPFAM" id="SSF47005">
    <property type="entry name" value="Peripheral subunit-binding domain of 2-oxo acid dehydrogenase complex"/>
    <property type="match status" value="1"/>
</dbReference>
<name>A0A255E3M1_9ACTN</name>
<dbReference type="Pfam" id="PF02817">
    <property type="entry name" value="E3_binding"/>
    <property type="match status" value="1"/>
</dbReference>
<dbReference type="Proteomes" id="UP000216533">
    <property type="component" value="Unassembled WGS sequence"/>
</dbReference>
<feature type="domain" description="Lipoyl-binding" evidence="8">
    <location>
        <begin position="1"/>
        <end position="76"/>
    </location>
</feature>
<dbReference type="Gene3D" id="2.40.50.100">
    <property type="match status" value="1"/>
</dbReference>
<evidence type="ECO:0000259" key="9">
    <source>
        <dbReference type="PROSITE" id="PS51826"/>
    </source>
</evidence>
<dbReference type="PANTHER" id="PTHR43178">
    <property type="entry name" value="DIHYDROLIPOAMIDE ACETYLTRANSFERASE COMPONENT OF PYRUVATE DEHYDROGENASE COMPLEX"/>
    <property type="match status" value="1"/>
</dbReference>
<dbReference type="InterPro" id="IPR036625">
    <property type="entry name" value="E3-bd_dom_sf"/>
</dbReference>
<dbReference type="AlphaFoldDB" id="A0A255E3M1"/>
<gene>
    <name evidence="10" type="ORF">CGZ92_13870</name>
</gene>
<evidence type="ECO:0000256" key="4">
    <source>
        <dbReference type="ARBA" id="ARBA00022823"/>
    </source>
</evidence>
<dbReference type="InterPro" id="IPR000089">
    <property type="entry name" value="Biotin_lipoyl"/>
</dbReference>
<feature type="domain" description="Peripheral subunit-binding (PSBD)" evidence="9">
    <location>
        <begin position="167"/>
        <end position="204"/>
    </location>
</feature>
<dbReference type="Pfam" id="PF00364">
    <property type="entry name" value="Biotin_lipoyl"/>
    <property type="match status" value="1"/>
</dbReference>
<dbReference type="InterPro" id="IPR001078">
    <property type="entry name" value="2-oxoacid_DH_actylTfrase"/>
</dbReference>
<comment type="caution">
    <text evidence="10">The sequence shown here is derived from an EMBL/GenBank/DDBJ whole genome shotgun (WGS) entry which is preliminary data.</text>
</comment>
<evidence type="ECO:0000313" key="11">
    <source>
        <dbReference type="Proteomes" id="UP000216533"/>
    </source>
</evidence>
<comment type="similarity">
    <text evidence="2 6">Belongs to the 2-oxoacid dehydrogenase family.</text>
</comment>
<dbReference type="Gene3D" id="4.10.320.10">
    <property type="entry name" value="E3-binding domain"/>
    <property type="match status" value="1"/>
</dbReference>
<dbReference type="InterPro" id="IPR050743">
    <property type="entry name" value="2-oxoacid_DH_E2_comp"/>
</dbReference>
<evidence type="ECO:0000256" key="2">
    <source>
        <dbReference type="ARBA" id="ARBA00007317"/>
    </source>
</evidence>
<organism evidence="10 11">
    <name type="scientific">Parenemella sanctibonifatiensis</name>
    <dbReference type="NCBI Taxonomy" id="2016505"/>
    <lineage>
        <taxon>Bacteria</taxon>
        <taxon>Bacillati</taxon>
        <taxon>Actinomycetota</taxon>
        <taxon>Actinomycetes</taxon>
        <taxon>Propionibacteriales</taxon>
        <taxon>Propionibacteriaceae</taxon>
        <taxon>Parenemella</taxon>
    </lineage>
</organism>
<feature type="region of interest" description="Disordered" evidence="7">
    <location>
        <begin position="70"/>
        <end position="214"/>
    </location>
</feature>
<keyword evidence="5 6" id="KW-0012">Acyltransferase</keyword>
<evidence type="ECO:0000256" key="7">
    <source>
        <dbReference type="SAM" id="MobiDB-lite"/>
    </source>
</evidence>
<dbReference type="InterPro" id="IPR004167">
    <property type="entry name" value="PSBD"/>
</dbReference>
<dbReference type="PANTHER" id="PTHR43178:SF5">
    <property type="entry name" value="LIPOAMIDE ACYLTRANSFERASE COMPONENT OF BRANCHED-CHAIN ALPHA-KETO ACID DEHYDROGENASE COMPLEX, MITOCHONDRIAL"/>
    <property type="match status" value="1"/>
</dbReference>
<dbReference type="GO" id="GO:0031405">
    <property type="term" value="F:lipoic acid binding"/>
    <property type="evidence" value="ECO:0007669"/>
    <property type="project" value="TreeGrafter"/>
</dbReference>
<feature type="compositionally biased region" description="Basic and acidic residues" evidence="7">
    <location>
        <begin position="106"/>
        <end position="116"/>
    </location>
</feature>
<dbReference type="InterPro" id="IPR011053">
    <property type="entry name" value="Single_hybrid_motif"/>
</dbReference>
<evidence type="ECO:0000313" key="10">
    <source>
        <dbReference type="EMBL" id="OYN84125.1"/>
    </source>
</evidence>
<evidence type="ECO:0000256" key="6">
    <source>
        <dbReference type="RuleBase" id="RU003423"/>
    </source>
</evidence>
<dbReference type="EMBL" id="NMVI01000029">
    <property type="protein sequence ID" value="OYN84125.1"/>
    <property type="molecule type" value="Genomic_DNA"/>
</dbReference>
<reference evidence="10 11" key="1">
    <citation type="submission" date="2017-07" db="EMBL/GenBank/DDBJ databases">
        <title>Draft whole genome sequences of clinical Proprionibacteriaceae strains.</title>
        <authorList>
            <person name="Bernier A.-M."/>
            <person name="Bernard K."/>
            <person name="Domingo M.-C."/>
        </authorList>
    </citation>
    <scope>NUCLEOTIDE SEQUENCE [LARGE SCALE GENOMIC DNA]</scope>
    <source>
        <strain evidence="10 11">NML 160184</strain>
    </source>
</reference>
<dbReference type="EC" id="2.3.1.-" evidence="6"/>
<protein>
    <recommendedName>
        <fullName evidence="6">Dihydrolipoamide acetyltransferase component of pyruvate dehydrogenase complex</fullName>
        <ecNumber evidence="6">2.3.1.-</ecNumber>
    </recommendedName>
</protein>
<comment type="cofactor">
    <cofactor evidence="1 6">
        <name>(R)-lipoate</name>
        <dbReference type="ChEBI" id="CHEBI:83088"/>
    </cofactor>
</comment>
<dbReference type="Pfam" id="PF00198">
    <property type="entry name" value="2-oxoacid_dh"/>
    <property type="match status" value="1"/>
</dbReference>
<evidence type="ECO:0000259" key="8">
    <source>
        <dbReference type="PROSITE" id="PS50968"/>
    </source>
</evidence>
<dbReference type="CDD" id="cd06849">
    <property type="entry name" value="lipoyl_domain"/>
    <property type="match status" value="1"/>
</dbReference>
<accession>A0A255E3M1</accession>
<evidence type="ECO:0000256" key="1">
    <source>
        <dbReference type="ARBA" id="ARBA00001938"/>
    </source>
</evidence>